<reference evidence="2 3" key="1">
    <citation type="journal article" date="2019" name="Genome Biol. Evol.">
        <title>Whole-Genome Sequencing of the Giant Devil Catfish, Bagarius yarrelli.</title>
        <authorList>
            <person name="Jiang W."/>
            <person name="Lv Y."/>
            <person name="Cheng L."/>
            <person name="Yang K."/>
            <person name="Chao B."/>
            <person name="Wang X."/>
            <person name="Li Y."/>
            <person name="Pan X."/>
            <person name="You X."/>
            <person name="Zhang Y."/>
            <person name="Yang J."/>
            <person name="Li J."/>
            <person name="Zhang X."/>
            <person name="Liu S."/>
            <person name="Sun C."/>
            <person name="Yang J."/>
            <person name="Shi Q."/>
        </authorList>
    </citation>
    <scope>NUCLEOTIDE SEQUENCE [LARGE SCALE GENOMIC DNA]</scope>
    <source>
        <strain evidence="2">JWS20170419001</strain>
        <tissue evidence="2">Muscle</tissue>
    </source>
</reference>
<name>A0A556V219_BAGYA</name>
<proteinExistence type="predicted"/>
<evidence type="ECO:0000313" key="3">
    <source>
        <dbReference type="Proteomes" id="UP000319801"/>
    </source>
</evidence>
<dbReference type="EMBL" id="VCAZ01000098">
    <property type="protein sequence ID" value="TSR99380.1"/>
    <property type="molecule type" value="Genomic_DNA"/>
</dbReference>
<gene>
    <name evidence="2" type="ORF">Baya_12150</name>
</gene>
<evidence type="ECO:0000313" key="2">
    <source>
        <dbReference type="EMBL" id="TSR99380.1"/>
    </source>
</evidence>
<accession>A0A556V219</accession>
<keyword evidence="3" id="KW-1185">Reference proteome</keyword>
<dbReference type="AlphaFoldDB" id="A0A556V219"/>
<evidence type="ECO:0000256" key="1">
    <source>
        <dbReference type="SAM" id="MobiDB-lite"/>
    </source>
</evidence>
<feature type="region of interest" description="Disordered" evidence="1">
    <location>
        <begin position="1"/>
        <end position="28"/>
    </location>
</feature>
<organism evidence="2 3">
    <name type="scientific">Bagarius yarrelli</name>
    <name type="common">Goonch</name>
    <name type="synonym">Bagrus yarrelli</name>
    <dbReference type="NCBI Taxonomy" id="175774"/>
    <lineage>
        <taxon>Eukaryota</taxon>
        <taxon>Metazoa</taxon>
        <taxon>Chordata</taxon>
        <taxon>Craniata</taxon>
        <taxon>Vertebrata</taxon>
        <taxon>Euteleostomi</taxon>
        <taxon>Actinopterygii</taxon>
        <taxon>Neopterygii</taxon>
        <taxon>Teleostei</taxon>
        <taxon>Ostariophysi</taxon>
        <taxon>Siluriformes</taxon>
        <taxon>Sisoridae</taxon>
        <taxon>Sisorinae</taxon>
        <taxon>Bagarius</taxon>
    </lineage>
</organism>
<dbReference type="Proteomes" id="UP000319801">
    <property type="component" value="Unassembled WGS sequence"/>
</dbReference>
<protein>
    <submittedName>
        <fullName evidence="2">Uncharacterized protein</fullName>
    </submittedName>
</protein>
<sequence length="98" mass="10875">MNSSQCLSKPPKNTELHCLSDTPKSPGFSGYSRYFVALGFQPRQHKDRQTLVSGPVTTEANPAHVYARVMTAFSPCMWRLECSQHQSGGVNKADFDPD</sequence>
<comment type="caution">
    <text evidence="2">The sequence shown here is derived from an EMBL/GenBank/DDBJ whole genome shotgun (WGS) entry which is preliminary data.</text>
</comment>